<dbReference type="InterPro" id="IPR003653">
    <property type="entry name" value="Peptidase_C48_C"/>
</dbReference>
<dbReference type="Pfam" id="PF02902">
    <property type="entry name" value="Peptidase_C48"/>
    <property type="match status" value="1"/>
</dbReference>
<dbReference type="SUPFAM" id="SSF54001">
    <property type="entry name" value="Cysteine proteinases"/>
    <property type="match status" value="1"/>
</dbReference>
<keyword evidence="6" id="KW-1185">Reference proteome</keyword>
<evidence type="ECO:0000259" key="4">
    <source>
        <dbReference type="Pfam" id="PF02902"/>
    </source>
</evidence>
<comment type="similarity">
    <text evidence="1">Belongs to the peptidase C48 family.</text>
</comment>
<protein>
    <recommendedName>
        <fullName evidence="4">Ubiquitin-like protease family profile domain-containing protein</fullName>
    </recommendedName>
</protein>
<dbReference type="InterPro" id="IPR038765">
    <property type="entry name" value="Papain-like_cys_pep_sf"/>
</dbReference>
<dbReference type="EMBL" id="JASCZI010182120">
    <property type="protein sequence ID" value="MED6187092.1"/>
    <property type="molecule type" value="Genomic_DNA"/>
</dbReference>
<evidence type="ECO:0000313" key="5">
    <source>
        <dbReference type="EMBL" id="MED6187092.1"/>
    </source>
</evidence>
<dbReference type="Proteomes" id="UP001341840">
    <property type="component" value="Unassembled WGS sequence"/>
</dbReference>
<keyword evidence="2" id="KW-0645">Protease</keyword>
<evidence type="ECO:0000256" key="2">
    <source>
        <dbReference type="ARBA" id="ARBA00022670"/>
    </source>
</evidence>
<keyword evidence="3" id="KW-0378">Hydrolase</keyword>
<name>A0ABU6WP45_9FABA</name>
<feature type="domain" description="Ubiquitin-like protease family profile" evidence="4">
    <location>
        <begin position="105"/>
        <end position="148"/>
    </location>
</feature>
<evidence type="ECO:0000256" key="1">
    <source>
        <dbReference type="ARBA" id="ARBA00005234"/>
    </source>
</evidence>
<evidence type="ECO:0000313" key="6">
    <source>
        <dbReference type="Proteomes" id="UP001341840"/>
    </source>
</evidence>
<gene>
    <name evidence="5" type="ORF">PIB30_073051</name>
</gene>
<reference evidence="5 6" key="1">
    <citation type="journal article" date="2023" name="Plants (Basel)">
        <title>Bridging the Gap: Combining Genomics and Transcriptomics Approaches to Understand Stylosanthes scabra, an Orphan Legume from the Brazilian Caatinga.</title>
        <authorList>
            <person name="Ferreira-Neto J.R.C."/>
            <person name="da Silva M.D."/>
            <person name="Binneck E."/>
            <person name="de Melo N.F."/>
            <person name="da Silva R.H."/>
            <person name="de Melo A.L.T.M."/>
            <person name="Pandolfi V."/>
            <person name="Bustamante F.O."/>
            <person name="Brasileiro-Vidal A.C."/>
            <person name="Benko-Iseppon A.M."/>
        </authorList>
    </citation>
    <scope>NUCLEOTIDE SEQUENCE [LARGE SCALE GENOMIC DNA]</scope>
    <source>
        <tissue evidence="5">Leaves</tissue>
    </source>
</reference>
<comment type="caution">
    <text evidence="5">The sequence shown here is derived from an EMBL/GenBank/DDBJ whole genome shotgun (WGS) entry which is preliminary data.</text>
</comment>
<evidence type="ECO:0000256" key="3">
    <source>
        <dbReference type="ARBA" id="ARBA00022801"/>
    </source>
</evidence>
<sequence>MMNGGEYDRVMGLESLHIEYPNHDPKLGVSCKGLSNEHSILMYFLSYVLLPRRNNHGTMWNEDILILWAMVTEKVINWPYYMVHHMLYLKGCNQTEGLGYALVQIYVPIREGDHWYLVMVSLEFDRIYHLDAHYSEDQIVKREHVIKTLVLQKITLSSFYKEDGIEREKKSLRF</sequence>
<organism evidence="5 6">
    <name type="scientific">Stylosanthes scabra</name>
    <dbReference type="NCBI Taxonomy" id="79078"/>
    <lineage>
        <taxon>Eukaryota</taxon>
        <taxon>Viridiplantae</taxon>
        <taxon>Streptophyta</taxon>
        <taxon>Embryophyta</taxon>
        <taxon>Tracheophyta</taxon>
        <taxon>Spermatophyta</taxon>
        <taxon>Magnoliopsida</taxon>
        <taxon>eudicotyledons</taxon>
        <taxon>Gunneridae</taxon>
        <taxon>Pentapetalae</taxon>
        <taxon>rosids</taxon>
        <taxon>fabids</taxon>
        <taxon>Fabales</taxon>
        <taxon>Fabaceae</taxon>
        <taxon>Papilionoideae</taxon>
        <taxon>50 kb inversion clade</taxon>
        <taxon>dalbergioids sensu lato</taxon>
        <taxon>Dalbergieae</taxon>
        <taxon>Pterocarpus clade</taxon>
        <taxon>Stylosanthes</taxon>
    </lineage>
</organism>
<accession>A0ABU6WP45</accession>
<proteinExistence type="inferred from homology"/>